<dbReference type="EMBL" id="MLBF01000001">
    <property type="protein sequence ID" value="OLN33978.1"/>
    <property type="molecule type" value="Genomic_DNA"/>
</dbReference>
<dbReference type="AlphaFoldDB" id="A0A1Q8R344"/>
<dbReference type="OrthoDB" id="8439633at2"/>
<dbReference type="Gene3D" id="2.40.50.100">
    <property type="match status" value="1"/>
</dbReference>
<protein>
    <submittedName>
        <fullName evidence="1">Membrane-fusion protein</fullName>
    </submittedName>
</protein>
<gene>
    <name evidence="1" type="ORF">DSOL_0156</name>
</gene>
<dbReference type="Proteomes" id="UP000186102">
    <property type="component" value="Unassembled WGS sequence"/>
</dbReference>
<keyword evidence="2" id="KW-1185">Reference proteome</keyword>
<reference evidence="1 2" key="1">
    <citation type="submission" date="2016-09" db="EMBL/GenBank/DDBJ databases">
        <title>Complete genome of Desulfosporosinus sp. OL.</title>
        <authorList>
            <person name="Mardanov A."/>
            <person name="Beletsky A."/>
            <person name="Panova A."/>
            <person name="Karnachuk O."/>
            <person name="Ravin N."/>
        </authorList>
    </citation>
    <scope>NUCLEOTIDE SEQUENCE [LARGE SCALE GENOMIC DNA]</scope>
    <source>
        <strain evidence="1 2">OL</strain>
    </source>
</reference>
<proteinExistence type="predicted"/>
<comment type="caution">
    <text evidence="1">The sequence shown here is derived from an EMBL/GenBank/DDBJ whole genome shotgun (WGS) entry which is preliminary data.</text>
</comment>
<sequence length="132" mass="14283">MALLIAVGFWSVFGSIPDSVQVKGVVIPQNGVTALIPEAGGRISDVRVKVGDFVQAGQIMAVVPQDSLIRQINDLKALAIPDTRKIQALRSEYERKSLIVAPVSGIVLNVMGVHETVSSNQTLVRVYKNIKY</sequence>
<evidence type="ECO:0000313" key="2">
    <source>
        <dbReference type="Proteomes" id="UP000186102"/>
    </source>
</evidence>
<evidence type="ECO:0000313" key="1">
    <source>
        <dbReference type="EMBL" id="OLN33978.1"/>
    </source>
</evidence>
<name>A0A1Q8R344_9FIRM</name>
<dbReference type="STRING" id="1888891.DSOL_0156"/>
<organism evidence="1 2">
    <name type="scientific">Desulfosporosinus metallidurans</name>
    <dbReference type="NCBI Taxonomy" id="1888891"/>
    <lineage>
        <taxon>Bacteria</taxon>
        <taxon>Bacillati</taxon>
        <taxon>Bacillota</taxon>
        <taxon>Clostridia</taxon>
        <taxon>Eubacteriales</taxon>
        <taxon>Desulfitobacteriaceae</taxon>
        <taxon>Desulfosporosinus</taxon>
    </lineage>
</organism>
<dbReference type="RefSeq" id="WP_075362995.1">
    <property type="nucleotide sequence ID" value="NZ_MLBF01000001.1"/>
</dbReference>
<accession>A0A1Q8R344</accession>